<feature type="binding site" evidence="8">
    <location>
        <begin position="210"/>
        <end position="212"/>
    </location>
    <ligand>
        <name>substrate</name>
    </ligand>
</feature>
<evidence type="ECO:0000256" key="9">
    <source>
        <dbReference type="SAM" id="SignalP"/>
    </source>
</evidence>
<dbReference type="SMART" id="SM00228">
    <property type="entry name" value="PDZ"/>
    <property type="match status" value="2"/>
</dbReference>
<evidence type="ECO:0000256" key="5">
    <source>
        <dbReference type="ARBA" id="ARBA00022801"/>
    </source>
</evidence>
<dbReference type="InterPro" id="IPR009003">
    <property type="entry name" value="Peptidase_S1_PA"/>
</dbReference>
<dbReference type="FunFam" id="2.30.42.10:FF:000037">
    <property type="entry name" value="Periplasmic serine endoprotease DegP-like"/>
    <property type="match status" value="1"/>
</dbReference>
<protein>
    <submittedName>
        <fullName evidence="11">Serine protease</fullName>
    </submittedName>
</protein>
<accession>K2K1V0</accession>
<keyword evidence="5" id="KW-0378">Hydrolase</keyword>
<dbReference type="SUPFAM" id="SSF50156">
    <property type="entry name" value="PDZ domain-like"/>
    <property type="match status" value="2"/>
</dbReference>
<keyword evidence="3 9" id="KW-0732">Signal</keyword>
<feature type="domain" description="PDZ" evidence="10">
    <location>
        <begin position="353"/>
        <end position="443"/>
    </location>
</feature>
<evidence type="ECO:0000256" key="8">
    <source>
        <dbReference type="PIRSR" id="PIRSR611782-2"/>
    </source>
</evidence>
<dbReference type="Gene3D" id="2.30.42.10">
    <property type="match status" value="2"/>
</dbReference>
<dbReference type="FunFam" id="2.40.10.120:FF:000001">
    <property type="entry name" value="Periplasmic serine endoprotease DegP-like"/>
    <property type="match status" value="1"/>
</dbReference>
<evidence type="ECO:0000259" key="10">
    <source>
        <dbReference type="PROSITE" id="PS50106"/>
    </source>
</evidence>
<evidence type="ECO:0000313" key="11">
    <source>
        <dbReference type="EMBL" id="EKE71475.1"/>
    </source>
</evidence>
<evidence type="ECO:0000256" key="7">
    <source>
        <dbReference type="PIRSR" id="PIRSR611782-1"/>
    </source>
</evidence>
<dbReference type="AlphaFoldDB" id="K2K1V0"/>
<comment type="similarity">
    <text evidence="1">Belongs to the peptidase S1C family.</text>
</comment>
<dbReference type="InterPro" id="IPR011782">
    <property type="entry name" value="Pept_S1C_Do"/>
</dbReference>
<feature type="binding site" evidence="8">
    <location>
        <position position="108"/>
    </location>
    <ligand>
        <name>substrate</name>
    </ligand>
</feature>
<reference evidence="11 12" key="1">
    <citation type="journal article" date="2012" name="J. Bacteriol.">
        <title>Genome Sequence of Gallaecimonas xiamenensis Type Strain 3-C-1.</title>
        <authorList>
            <person name="Lai Q."/>
            <person name="Wang L."/>
            <person name="Wang W."/>
            <person name="Shao Z."/>
        </authorList>
    </citation>
    <scope>NUCLEOTIDE SEQUENCE [LARGE SCALE GENOMIC DNA]</scope>
    <source>
        <strain evidence="11 12">3-C-1</strain>
    </source>
</reference>
<gene>
    <name evidence="11" type="ORF">B3C1_12604</name>
</gene>
<dbReference type="PATRIC" id="fig|745411.4.peg.2479"/>
<feature type="active site" description="Charge relay system" evidence="7">
    <location>
        <position position="138"/>
    </location>
</feature>
<dbReference type="InterPro" id="IPR001940">
    <property type="entry name" value="Peptidase_S1C"/>
</dbReference>
<evidence type="ECO:0000256" key="2">
    <source>
        <dbReference type="ARBA" id="ARBA00022670"/>
    </source>
</evidence>
<dbReference type="Pfam" id="PF13180">
    <property type="entry name" value="PDZ_2"/>
    <property type="match status" value="2"/>
</dbReference>
<dbReference type="PRINTS" id="PR00834">
    <property type="entry name" value="PROTEASES2C"/>
</dbReference>
<feature type="domain" description="PDZ" evidence="10">
    <location>
        <begin position="256"/>
        <end position="347"/>
    </location>
</feature>
<evidence type="ECO:0000256" key="4">
    <source>
        <dbReference type="ARBA" id="ARBA00022737"/>
    </source>
</evidence>
<dbReference type="RefSeq" id="WP_008485253.1">
    <property type="nucleotide sequence ID" value="NZ_AMRI01000017.1"/>
</dbReference>
<proteinExistence type="inferred from homology"/>
<evidence type="ECO:0000256" key="1">
    <source>
        <dbReference type="ARBA" id="ARBA00010541"/>
    </source>
</evidence>
<dbReference type="CDD" id="cd10839">
    <property type="entry name" value="cpPDZ1_DegP-like"/>
    <property type="match status" value="1"/>
</dbReference>
<dbReference type="InterPro" id="IPR036034">
    <property type="entry name" value="PDZ_sf"/>
</dbReference>
<keyword evidence="6" id="KW-0720">Serine protease</keyword>
<feature type="binding site" evidence="8">
    <location>
        <begin position="267"/>
        <end position="271"/>
    </location>
    <ligand>
        <name>substrate</name>
    </ligand>
</feature>
<keyword evidence="12" id="KW-1185">Reference proteome</keyword>
<evidence type="ECO:0000256" key="6">
    <source>
        <dbReference type="ARBA" id="ARBA00022825"/>
    </source>
</evidence>
<dbReference type="GO" id="GO:0006508">
    <property type="term" value="P:proteolysis"/>
    <property type="evidence" value="ECO:0007669"/>
    <property type="project" value="UniProtKB-KW"/>
</dbReference>
<dbReference type="EMBL" id="AMRI01000017">
    <property type="protein sequence ID" value="EKE71475.1"/>
    <property type="molecule type" value="Genomic_DNA"/>
</dbReference>
<dbReference type="PANTHER" id="PTHR22939">
    <property type="entry name" value="SERINE PROTEASE FAMILY S1C HTRA-RELATED"/>
    <property type="match status" value="1"/>
</dbReference>
<evidence type="ECO:0000256" key="3">
    <source>
        <dbReference type="ARBA" id="ARBA00022729"/>
    </source>
</evidence>
<dbReference type="SUPFAM" id="SSF50494">
    <property type="entry name" value="Trypsin-like serine proteases"/>
    <property type="match status" value="1"/>
</dbReference>
<sequence>MKPLSILVSAALLGSASLATLPAQAALPGNVAGQEMPSLAPMLEQVTPAVVSINVAGTHVSRQRIPDAFRFFFGPNAPQEQTREQPFEGLGSGVIIDAKNGYVVTNNHVVDEADKIEVSLTDGRTFKAKKIGADKDVDIALLQIEADGLTQIQQADSDELRVGDFAVAIGNPLGLGQTVTSGIVSALGRSDLQVENLENFIQTDAAINRGNSGGALVNLRGELIGINTAIIGPNGGNIGIGFAIPVNMMKNLVKQIVDHGEVRRGYLGIMGGELTHELAKAMGYKSGQGAFVSQVLEDSAADKAGIKAGDIVTHIDGKAVKSFGELRAKVATLGEGAKVKLGLVRDGDEKTVTVTLTGQSDAKEAAGEALHPRLDGAEFENDSKGIKVTKVAERSPAAYTGLEQGDIIVGVNRQRVKTVKDLEKILDSNGDGGVLALNIIRGRTSLYLVIR</sequence>
<dbReference type="GO" id="GO:0004252">
    <property type="term" value="F:serine-type endopeptidase activity"/>
    <property type="evidence" value="ECO:0007669"/>
    <property type="project" value="InterPro"/>
</dbReference>
<feature type="active site" description="Charge relay system" evidence="7">
    <location>
        <position position="212"/>
    </location>
</feature>
<feature type="active site" description="Charge relay system" evidence="7">
    <location>
        <position position="108"/>
    </location>
</feature>
<dbReference type="PANTHER" id="PTHR22939:SF129">
    <property type="entry name" value="SERINE PROTEASE HTRA2, MITOCHONDRIAL"/>
    <property type="match status" value="1"/>
</dbReference>
<dbReference type="Gene3D" id="2.40.10.120">
    <property type="match status" value="1"/>
</dbReference>
<evidence type="ECO:0000313" key="12">
    <source>
        <dbReference type="Proteomes" id="UP000006755"/>
    </source>
</evidence>
<dbReference type="InterPro" id="IPR001478">
    <property type="entry name" value="PDZ"/>
</dbReference>
<feature type="signal peptide" evidence="9">
    <location>
        <begin position="1"/>
        <end position="25"/>
    </location>
</feature>
<dbReference type="OrthoDB" id="9758917at2"/>
<dbReference type="eggNOG" id="COG0265">
    <property type="taxonomic scope" value="Bacteria"/>
</dbReference>
<keyword evidence="4" id="KW-0677">Repeat</keyword>
<feature type="chain" id="PRO_5039470045" evidence="9">
    <location>
        <begin position="26"/>
        <end position="451"/>
    </location>
</feature>
<dbReference type="Proteomes" id="UP000006755">
    <property type="component" value="Unassembled WGS sequence"/>
</dbReference>
<feature type="binding site" evidence="8">
    <location>
        <position position="138"/>
    </location>
    <ligand>
        <name>substrate</name>
    </ligand>
</feature>
<keyword evidence="2 11" id="KW-0645">Protease</keyword>
<dbReference type="Pfam" id="PF13365">
    <property type="entry name" value="Trypsin_2"/>
    <property type="match status" value="1"/>
</dbReference>
<dbReference type="NCBIfam" id="TIGR02037">
    <property type="entry name" value="degP_htrA_DO"/>
    <property type="match status" value="1"/>
</dbReference>
<comment type="caution">
    <text evidence="11">The sequence shown here is derived from an EMBL/GenBank/DDBJ whole genome shotgun (WGS) entry which is preliminary data.</text>
</comment>
<dbReference type="PROSITE" id="PS50106">
    <property type="entry name" value="PDZ"/>
    <property type="match status" value="2"/>
</dbReference>
<organism evidence="11 12">
    <name type="scientific">Gallaecimonas xiamenensis 3-C-1</name>
    <dbReference type="NCBI Taxonomy" id="745411"/>
    <lineage>
        <taxon>Bacteria</taxon>
        <taxon>Pseudomonadati</taxon>
        <taxon>Pseudomonadota</taxon>
        <taxon>Gammaproteobacteria</taxon>
        <taxon>Enterobacterales</taxon>
        <taxon>Gallaecimonadaceae</taxon>
        <taxon>Gallaecimonas</taxon>
    </lineage>
</organism>
<name>K2K1V0_9GAMM</name>
<dbReference type="STRING" id="745411.B3C1_12604"/>